<dbReference type="PANTHER" id="PTHR21599">
    <property type="entry name" value="GLYCERATE KINASE"/>
    <property type="match status" value="1"/>
</dbReference>
<dbReference type="GO" id="GO:0008887">
    <property type="term" value="F:glycerate kinase activity"/>
    <property type="evidence" value="ECO:0007669"/>
    <property type="project" value="UniProtKB-UniRule"/>
</dbReference>
<keyword evidence="3 4" id="KW-0418">Kinase</keyword>
<dbReference type="Gene3D" id="3.40.50.10350">
    <property type="entry name" value="Glycerate kinase, domain 1"/>
    <property type="match status" value="1"/>
</dbReference>
<proteinExistence type="inferred from homology"/>
<dbReference type="Pfam" id="PF02595">
    <property type="entry name" value="Gly_kinase"/>
    <property type="match status" value="1"/>
</dbReference>
<gene>
    <name evidence="5" type="ORF">BJEO58_01167</name>
</gene>
<dbReference type="InterPro" id="IPR004381">
    <property type="entry name" value="Glycerate_kinase"/>
</dbReference>
<evidence type="ECO:0000256" key="4">
    <source>
        <dbReference type="PIRNR" id="PIRNR006078"/>
    </source>
</evidence>
<dbReference type="InterPro" id="IPR018193">
    <property type="entry name" value="Glyc_kinase_flavodox-like_fold"/>
</dbReference>
<organism evidence="5 6">
    <name type="scientific">Brevibacterium jeotgali</name>
    <dbReference type="NCBI Taxonomy" id="1262550"/>
    <lineage>
        <taxon>Bacteria</taxon>
        <taxon>Bacillati</taxon>
        <taxon>Actinomycetota</taxon>
        <taxon>Actinomycetes</taxon>
        <taxon>Micrococcales</taxon>
        <taxon>Brevibacteriaceae</taxon>
        <taxon>Brevibacterium</taxon>
    </lineage>
</organism>
<dbReference type="Gene3D" id="3.90.1510.10">
    <property type="entry name" value="Glycerate kinase, domain 2"/>
    <property type="match status" value="1"/>
</dbReference>
<accession>A0A2H1L3W3</accession>
<dbReference type="Proteomes" id="UP000234462">
    <property type="component" value="Unassembled WGS sequence"/>
</dbReference>
<protein>
    <submittedName>
        <fullName evidence="5">Glycerate kinase</fullName>
        <ecNumber evidence="5">2.7.1.31</ecNumber>
    </submittedName>
</protein>
<dbReference type="EC" id="2.7.1.31" evidence="5"/>
<keyword evidence="2 4" id="KW-0808">Transferase</keyword>
<evidence type="ECO:0000256" key="3">
    <source>
        <dbReference type="ARBA" id="ARBA00022777"/>
    </source>
</evidence>
<keyword evidence="6" id="KW-1185">Reference proteome</keyword>
<dbReference type="InterPro" id="IPR018197">
    <property type="entry name" value="Glycerate_kinase_RE-like"/>
</dbReference>
<dbReference type="PANTHER" id="PTHR21599:SF0">
    <property type="entry name" value="GLYCERATE KINASE"/>
    <property type="match status" value="1"/>
</dbReference>
<sequence>MHILLACDKFKGTLTSAHVAAELAPPLSAAGHTVSSVPIADGGDGTVAAALAAGFAKRTATVAGPLGRPVEATWAQSGRTAIVELAEASGIALVSPTRDTALNAGTHGTGEVIAAALEAGCTKIVLAVGGSSSTDGGAGMLVALGARFLNDSGQPVPTGGLGLLEVAQVDLTGLDHRVRDAEVVLASDVDNPLLGENGAAAVYGPQKGASATEVALLDRALTHLRDRFAEAAGADRETIGRIALAPGVGAAGGTGFGALAGLGAGVRPGADYIMELVGFEDAFSSAELVVTGEGRFDLQTLSGKGPGAVIDRGRAAGVPVWVVCGAAEIGAEDAPGVTGIVELRSLAPDETCMTRPAAVVRQAGERLAELLRA</sequence>
<dbReference type="RefSeq" id="WP_180951844.1">
    <property type="nucleotide sequence ID" value="NZ_FXZM01000004.1"/>
</dbReference>
<dbReference type="AlphaFoldDB" id="A0A2H1L3W3"/>
<dbReference type="InterPro" id="IPR036129">
    <property type="entry name" value="Glycerate_kinase_sf"/>
</dbReference>
<evidence type="ECO:0000313" key="5">
    <source>
        <dbReference type="EMBL" id="SMY11582.1"/>
    </source>
</evidence>
<comment type="similarity">
    <text evidence="1 4">Belongs to the glycerate kinase type-1 family.</text>
</comment>
<reference evidence="6" key="1">
    <citation type="submission" date="2017-03" db="EMBL/GenBank/DDBJ databases">
        <authorList>
            <person name="Monnet C."/>
        </authorList>
    </citation>
    <scope>NUCLEOTIDE SEQUENCE [LARGE SCALE GENOMIC DNA]</scope>
    <source>
        <strain evidence="6">SJ5-8</strain>
    </source>
</reference>
<name>A0A2H1L3W3_9MICO</name>
<evidence type="ECO:0000313" key="6">
    <source>
        <dbReference type="Proteomes" id="UP000234462"/>
    </source>
</evidence>
<dbReference type="EMBL" id="FXZM01000004">
    <property type="protein sequence ID" value="SMY11582.1"/>
    <property type="molecule type" value="Genomic_DNA"/>
</dbReference>
<evidence type="ECO:0000256" key="2">
    <source>
        <dbReference type="ARBA" id="ARBA00022679"/>
    </source>
</evidence>
<dbReference type="NCBIfam" id="TIGR00045">
    <property type="entry name" value="glycerate kinase"/>
    <property type="match status" value="1"/>
</dbReference>
<evidence type="ECO:0000256" key="1">
    <source>
        <dbReference type="ARBA" id="ARBA00006284"/>
    </source>
</evidence>
<dbReference type="PIRSF" id="PIRSF006078">
    <property type="entry name" value="GlxK"/>
    <property type="match status" value="1"/>
</dbReference>
<dbReference type="SUPFAM" id="SSF110738">
    <property type="entry name" value="Glycerate kinase I"/>
    <property type="match status" value="1"/>
</dbReference>
<dbReference type="GO" id="GO:0031388">
    <property type="term" value="P:organic acid phosphorylation"/>
    <property type="evidence" value="ECO:0007669"/>
    <property type="project" value="UniProtKB-UniRule"/>
</dbReference>